<gene>
    <name evidence="6" type="ORF">GCM10007362_04450</name>
</gene>
<sequence>MELLQLHYFIEVARTEHMTEAAHKLHVTQSSLSKTIRRLEEDVGMPLFDRNNRRLKLNEFGLLFLRRAEKALFELEQGKREVRDLADREPDTLKLVVTAASTLPSLLGEFRKRMPEIQFHVERLTARETEERLRRGEADFGLSSPLACGGGIGCEVVHIDPIVAAIPSEHPLARNPILSLAEFREEWLIGVKKGYGTRNLIDNAALRYGFSPHYVYEGDEPSRLISLVEAGIGIAFIPATAKEERSGVRYIALKEKELSRQIALS</sequence>
<name>A0ABQ1ZNL5_9BACL</name>
<evidence type="ECO:0000313" key="7">
    <source>
        <dbReference type="Proteomes" id="UP000605427"/>
    </source>
</evidence>
<evidence type="ECO:0000256" key="1">
    <source>
        <dbReference type="ARBA" id="ARBA00009437"/>
    </source>
</evidence>
<dbReference type="InterPro" id="IPR005119">
    <property type="entry name" value="LysR_subst-bd"/>
</dbReference>
<dbReference type="SUPFAM" id="SSF53850">
    <property type="entry name" value="Periplasmic binding protein-like II"/>
    <property type="match status" value="1"/>
</dbReference>
<evidence type="ECO:0000259" key="5">
    <source>
        <dbReference type="PROSITE" id="PS50931"/>
    </source>
</evidence>
<dbReference type="InterPro" id="IPR036390">
    <property type="entry name" value="WH_DNA-bd_sf"/>
</dbReference>
<feature type="domain" description="HTH lysR-type" evidence="5">
    <location>
        <begin position="1"/>
        <end position="58"/>
    </location>
</feature>
<dbReference type="Gene3D" id="3.40.190.290">
    <property type="match status" value="1"/>
</dbReference>
<dbReference type="PRINTS" id="PR00039">
    <property type="entry name" value="HTHLYSR"/>
</dbReference>
<dbReference type="PROSITE" id="PS50931">
    <property type="entry name" value="HTH_LYSR"/>
    <property type="match status" value="1"/>
</dbReference>
<dbReference type="PANTHER" id="PTHR30419">
    <property type="entry name" value="HTH-TYPE TRANSCRIPTIONAL REGULATOR YBHD"/>
    <property type="match status" value="1"/>
</dbReference>
<dbReference type="InterPro" id="IPR000847">
    <property type="entry name" value="LysR_HTH_N"/>
</dbReference>
<protein>
    <submittedName>
        <fullName evidence="6">LysR family transcriptional regulator</fullName>
    </submittedName>
</protein>
<dbReference type="InterPro" id="IPR050950">
    <property type="entry name" value="HTH-type_LysR_regulators"/>
</dbReference>
<dbReference type="Pfam" id="PF03466">
    <property type="entry name" value="LysR_substrate"/>
    <property type="match status" value="1"/>
</dbReference>
<dbReference type="Pfam" id="PF00126">
    <property type="entry name" value="HTH_1"/>
    <property type="match status" value="1"/>
</dbReference>
<dbReference type="InterPro" id="IPR036388">
    <property type="entry name" value="WH-like_DNA-bd_sf"/>
</dbReference>
<evidence type="ECO:0000256" key="3">
    <source>
        <dbReference type="ARBA" id="ARBA00023125"/>
    </source>
</evidence>
<reference evidence="7" key="1">
    <citation type="journal article" date="2019" name="Int. J. Syst. Evol. Microbiol.">
        <title>The Global Catalogue of Microorganisms (GCM) 10K type strain sequencing project: providing services to taxonomists for standard genome sequencing and annotation.</title>
        <authorList>
            <consortium name="The Broad Institute Genomics Platform"/>
            <consortium name="The Broad Institute Genome Sequencing Center for Infectious Disease"/>
            <person name="Wu L."/>
            <person name="Ma J."/>
        </authorList>
    </citation>
    <scope>NUCLEOTIDE SEQUENCE [LARGE SCALE GENOMIC DNA]</scope>
    <source>
        <strain evidence="7">CCM 8702</strain>
    </source>
</reference>
<dbReference type="SUPFAM" id="SSF46785">
    <property type="entry name" value="Winged helix' DNA-binding domain"/>
    <property type="match status" value="1"/>
</dbReference>
<evidence type="ECO:0000256" key="2">
    <source>
        <dbReference type="ARBA" id="ARBA00023015"/>
    </source>
</evidence>
<keyword evidence="7" id="KW-1185">Reference proteome</keyword>
<keyword evidence="2" id="KW-0805">Transcription regulation</keyword>
<dbReference type="CDD" id="cd05466">
    <property type="entry name" value="PBP2_LTTR_substrate"/>
    <property type="match status" value="1"/>
</dbReference>
<organism evidence="6 7">
    <name type="scientific">Saccharibacillus endophyticus</name>
    <dbReference type="NCBI Taxonomy" id="2060666"/>
    <lineage>
        <taxon>Bacteria</taxon>
        <taxon>Bacillati</taxon>
        <taxon>Bacillota</taxon>
        <taxon>Bacilli</taxon>
        <taxon>Bacillales</taxon>
        <taxon>Paenibacillaceae</taxon>
        <taxon>Saccharibacillus</taxon>
    </lineage>
</organism>
<dbReference type="Proteomes" id="UP000605427">
    <property type="component" value="Unassembled WGS sequence"/>
</dbReference>
<comment type="caution">
    <text evidence="6">The sequence shown here is derived from an EMBL/GenBank/DDBJ whole genome shotgun (WGS) entry which is preliminary data.</text>
</comment>
<proteinExistence type="inferred from homology"/>
<dbReference type="PANTHER" id="PTHR30419:SF28">
    <property type="entry name" value="HTH-TYPE TRANSCRIPTIONAL REGULATOR BSDA"/>
    <property type="match status" value="1"/>
</dbReference>
<keyword evidence="3" id="KW-0238">DNA-binding</keyword>
<evidence type="ECO:0000256" key="4">
    <source>
        <dbReference type="ARBA" id="ARBA00023163"/>
    </source>
</evidence>
<comment type="similarity">
    <text evidence="1">Belongs to the LysR transcriptional regulatory family.</text>
</comment>
<dbReference type="EMBL" id="BMDD01000001">
    <property type="protein sequence ID" value="GGH69414.1"/>
    <property type="molecule type" value="Genomic_DNA"/>
</dbReference>
<accession>A0ABQ1ZNL5</accession>
<keyword evidence="4" id="KW-0804">Transcription</keyword>
<dbReference type="Gene3D" id="1.10.10.10">
    <property type="entry name" value="Winged helix-like DNA-binding domain superfamily/Winged helix DNA-binding domain"/>
    <property type="match status" value="1"/>
</dbReference>
<evidence type="ECO:0000313" key="6">
    <source>
        <dbReference type="EMBL" id="GGH69414.1"/>
    </source>
</evidence>